<comment type="caution">
    <text evidence="1">The sequence shown here is derived from an EMBL/GenBank/DDBJ whole genome shotgun (WGS) entry which is preliminary data.</text>
</comment>
<dbReference type="STRING" id="69222.BG55_01990"/>
<proteinExistence type="predicted"/>
<dbReference type="EMBL" id="JFHN01000018">
    <property type="protein sequence ID" value="EXU77195.1"/>
    <property type="molecule type" value="Genomic_DNA"/>
</dbReference>
<dbReference type="Proteomes" id="UP000019918">
    <property type="component" value="Unassembled WGS sequence"/>
</dbReference>
<name>A0A014NTN9_9GAMM</name>
<evidence type="ECO:0000313" key="1">
    <source>
        <dbReference type="EMBL" id="EXU77195.1"/>
    </source>
</evidence>
<evidence type="ECO:0000313" key="2">
    <source>
        <dbReference type="Proteomes" id="UP000019918"/>
    </source>
</evidence>
<keyword evidence="2" id="KW-1185">Reference proteome</keyword>
<dbReference type="AlphaFoldDB" id="A0A014NTN9"/>
<organism evidence="1 2">
    <name type="scientific">Erwinia mallotivora</name>
    <dbReference type="NCBI Taxonomy" id="69222"/>
    <lineage>
        <taxon>Bacteria</taxon>
        <taxon>Pseudomonadati</taxon>
        <taxon>Pseudomonadota</taxon>
        <taxon>Gammaproteobacteria</taxon>
        <taxon>Enterobacterales</taxon>
        <taxon>Erwiniaceae</taxon>
        <taxon>Erwinia</taxon>
    </lineage>
</organism>
<dbReference type="PATRIC" id="fig|69222.5.peg.432"/>
<reference evidence="1 2" key="1">
    <citation type="submission" date="2014-02" db="EMBL/GenBank/DDBJ databases">
        <title>Draft genome of Erwinia mallotivora strain BT-MARDI, a papaya dieback pathogen.</title>
        <authorList>
            <person name="Redzuan R."/>
            <person name="Abu Bakar N."/>
            <person name="Badrun R."/>
            <person name="Mohd Raih M.F."/>
            <person name="Rozano L."/>
            <person name="Mat Amin N."/>
        </authorList>
    </citation>
    <scope>NUCLEOTIDE SEQUENCE [LARGE SCALE GENOMIC DNA]</scope>
    <source>
        <strain evidence="1 2">BT-MARDI</strain>
    </source>
</reference>
<sequence length="80" mass="9042">MQAIHLAHCTADVTPDDVNNRIIPQVVEALSQALFQEINEGRNIWSRHYSSRKKEVTGRSLSIFTDVKTENILLVHIGES</sequence>
<gene>
    <name evidence="1" type="ORF">BG55_01990</name>
</gene>
<accession>A0A014NTN9</accession>
<protein>
    <submittedName>
        <fullName evidence="1">Uncharacterized protein</fullName>
    </submittedName>
</protein>